<evidence type="ECO:0000313" key="2">
    <source>
        <dbReference type="EMBL" id="CAF9920420.1"/>
    </source>
</evidence>
<feature type="compositionally biased region" description="Acidic residues" evidence="1">
    <location>
        <begin position="101"/>
        <end position="116"/>
    </location>
</feature>
<accession>A0A8H3IM72</accession>
<evidence type="ECO:0000256" key="1">
    <source>
        <dbReference type="SAM" id="MobiDB-lite"/>
    </source>
</evidence>
<feature type="region of interest" description="Disordered" evidence="1">
    <location>
        <begin position="65"/>
        <end position="116"/>
    </location>
</feature>
<proteinExistence type="predicted"/>
<comment type="caution">
    <text evidence="2">The sequence shown here is derived from an EMBL/GenBank/DDBJ whole genome shotgun (WGS) entry which is preliminary data.</text>
</comment>
<dbReference type="Proteomes" id="UP000664534">
    <property type="component" value="Unassembled WGS sequence"/>
</dbReference>
<keyword evidence="3" id="KW-1185">Reference proteome</keyword>
<sequence>MRHDTILAVHQLYVHEVYAQAEREGWSNRSLERVIRRCHQQEDKEIQSFLAAVEEAETRNARLHRIRRGPRLGDSDEEEREGDSEDNVDDDASCGPRDCIEFDDESSDNDSEGAAH</sequence>
<evidence type="ECO:0000313" key="3">
    <source>
        <dbReference type="Proteomes" id="UP000664534"/>
    </source>
</evidence>
<reference evidence="2" key="1">
    <citation type="submission" date="2021-03" db="EMBL/GenBank/DDBJ databases">
        <authorList>
            <person name="Tagirdzhanova G."/>
        </authorList>
    </citation>
    <scope>NUCLEOTIDE SEQUENCE</scope>
</reference>
<feature type="compositionally biased region" description="Acidic residues" evidence="1">
    <location>
        <begin position="75"/>
        <end position="92"/>
    </location>
</feature>
<protein>
    <submittedName>
        <fullName evidence="2">Uncharacterized protein</fullName>
    </submittedName>
</protein>
<dbReference type="OrthoDB" id="10369792at2759"/>
<gene>
    <name evidence="2" type="ORF">IMSHALPRED_004887</name>
</gene>
<dbReference type="EMBL" id="CAJPDT010000025">
    <property type="protein sequence ID" value="CAF9920420.1"/>
    <property type="molecule type" value="Genomic_DNA"/>
</dbReference>
<organism evidence="2 3">
    <name type="scientific">Imshaugia aleurites</name>
    <dbReference type="NCBI Taxonomy" id="172621"/>
    <lineage>
        <taxon>Eukaryota</taxon>
        <taxon>Fungi</taxon>
        <taxon>Dikarya</taxon>
        <taxon>Ascomycota</taxon>
        <taxon>Pezizomycotina</taxon>
        <taxon>Lecanoromycetes</taxon>
        <taxon>OSLEUM clade</taxon>
        <taxon>Lecanoromycetidae</taxon>
        <taxon>Lecanorales</taxon>
        <taxon>Lecanorineae</taxon>
        <taxon>Parmeliaceae</taxon>
        <taxon>Imshaugia</taxon>
    </lineage>
</organism>
<name>A0A8H3IM72_9LECA</name>
<dbReference type="AlphaFoldDB" id="A0A8H3IM72"/>